<evidence type="ECO:0000256" key="1">
    <source>
        <dbReference type="ARBA" id="ARBA00010199"/>
    </source>
</evidence>
<dbReference type="EMBL" id="CCKQ01014166">
    <property type="protein sequence ID" value="CDW85916.1"/>
    <property type="molecule type" value="Genomic_DNA"/>
</dbReference>
<feature type="transmembrane region" description="Helical" evidence="3">
    <location>
        <begin position="211"/>
        <end position="235"/>
    </location>
</feature>
<dbReference type="Pfam" id="PF01554">
    <property type="entry name" value="MatE"/>
    <property type="match status" value="2"/>
</dbReference>
<feature type="transmembrane region" description="Helical" evidence="3">
    <location>
        <begin position="435"/>
        <end position="455"/>
    </location>
</feature>
<dbReference type="AlphaFoldDB" id="A0A078AV86"/>
<keyword evidence="3" id="KW-0472">Membrane</keyword>
<feature type="transmembrane region" description="Helical" evidence="3">
    <location>
        <begin position="35"/>
        <end position="55"/>
    </location>
</feature>
<reference evidence="4 5" key="1">
    <citation type="submission" date="2014-06" db="EMBL/GenBank/DDBJ databases">
        <authorList>
            <person name="Swart Estienne"/>
        </authorList>
    </citation>
    <scope>NUCLEOTIDE SEQUENCE [LARGE SCALE GENOMIC DNA]</scope>
    <source>
        <strain evidence="4 5">130c</strain>
    </source>
</reference>
<sequence>MSQNQETRPLLLNNSLDPKDSQDDTFSKIEVTKSLISLAIPISFQTAMVYMNQVVNIYFCGYDPDPVVVAGAGLGITYINVAFIAASLGLNGAMQSLVAQSYGAGNHRQCGVYVNRARVVVSIWLPIVILISFFLGSILAAIGINQQTANVAQIYTTRALPGYIALMYFDVARQFLVALGKPLLSTYIQAITGILHVLICYISIVKYELPYYFTAYSTSLQILANFGIIHLILYLDPQYKSSWFIGGKETFQNLAAYAKLAVLSGLLQCFEYAGFEIFCVISGYISVASNAAQVIILTIYISFYQIPLGIMMSNTTIIGQLIGQRKSKLAKAQSSFIIKLNSIFGLITGTIIILLRKQLSRIFSQNDEVIEITSHTLIFAGICHALDFIYSVQAGSIRALTKFNHAVVGGLVAFYVIACPLGCLFALYLKLGVPGIWFGQIIGLFLIAIYFQYLLSWGFDWDLITQQSYERQNEDLQLQLKQDDLLVKNNDFESTKKEDYQAIEQQVQP</sequence>
<protein>
    <submittedName>
        <fullName evidence="4">Na+-driven multidrug efflux pump</fullName>
    </submittedName>
</protein>
<feature type="transmembrane region" description="Helical" evidence="3">
    <location>
        <begin position="406"/>
        <end position="429"/>
    </location>
</feature>
<feature type="transmembrane region" description="Helical" evidence="3">
    <location>
        <begin position="123"/>
        <end position="144"/>
    </location>
</feature>
<feature type="compositionally biased region" description="Polar residues" evidence="2">
    <location>
        <begin position="1"/>
        <end position="16"/>
    </location>
</feature>
<gene>
    <name evidence="4" type="primary">Contig10732.g11482</name>
    <name evidence="4" type="ORF">STYLEM_15006</name>
</gene>
<comment type="similarity">
    <text evidence="1">Belongs to the multi antimicrobial extrusion (MATE) (TC 2.A.66.1) family.</text>
</comment>
<evidence type="ECO:0000313" key="4">
    <source>
        <dbReference type="EMBL" id="CDW85916.1"/>
    </source>
</evidence>
<keyword evidence="3" id="KW-0812">Transmembrane</keyword>
<evidence type="ECO:0000256" key="3">
    <source>
        <dbReference type="SAM" id="Phobius"/>
    </source>
</evidence>
<accession>A0A078AV86</accession>
<dbReference type="OrthoDB" id="2126698at2759"/>
<dbReference type="NCBIfam" id="TIGR00797">
    <property type="entry name" value="matE"/>
    <property type="match status" value="1"/>
</dbReference>
<proteinExistence type="inferred from homology"/>
<dbReference type="PANTHER" id="PTHR11206">
    <property type="entry name" value="MULTIDRUG RESISTANCE PROTEIN"/>
    <property type="match status" value="1"/>
</dbReference>
<feature type="region of interest" description="Disordered" evidence="2">
    <location>
        <begin position="1"/>
        <end position="23"/>
    </location>
</feature>
<dbReference type="OMA" id="CALAFPC"/>
<organism evidence="4 5">
    <name type="scientific">Stylonychia lemnae</name>
    <name type="common">Ciliate</name>
    <dbReference type="NCBI Taxonomy" id="5949"/>
    <lineage>
        <taxon>Eukaryota</taxon>
        <taxon>Sar</taxon>
        <taxon>Alveolata</taxon>
        <taxon>Ciliophora</taxon>
        <taxon>Intramacronucleata</taxon>
        <taxon>Spirotrichea</taxon>
        <taxon>Stichotrichia</taxon>
        <taxon>Sporadotrichida</taxon>
        <taxon>Oxytrichidae</taxon>
        <taxon>Stylonychinae</taxon>
        <taxon>Stylonychia</taxon>
    </lineage>
</organism>
<feature type="transmembrane region" description="Helical" evidence="3">
    <location>
        <begin position="183"/>
        <end position="205"/>
    </location>
</feature>
<keyword evidence="3" id="KW-1133">Transmembrane helix</keyword>
<dbReference type="GO" id="GO:0016020">
    <property type="term" value="C:membrane"/>
    <property type="evidence" value="ECO:0007669"/>
    <property type="project" value="InterPro"/>
</dbReference>
<dbReference type="Proteomes" id="UP000039865">
    <property type="component" value="Unassembled WGS sequence"/>
</dbReference>
<feature type="transmembrane region" description="Helical" evidence="3">
    <location>
        <begin position="336"/>
        <end position="355"/>
    </location>
</feature>
<keyword evidence="5" id="KW-1185">Reference proteome</keyword>
<evidence type="ECO:0000256" key="2">
    <source>
        <dbReference type="SAM" id="MobiDB-lite"/>
    </source>
</evidence>
<dbReference type="GO" id="GO:0015297">
    <property type="term" value="F:antiporter activity"/>
    <property type="evidence" value="ECO:0007669"/>
    <property type="project" value="InterPro"/>
</dbReference>
<dbReference type="InParanoid" id="A0A078AV86"/>
<evidence type="ECO:0000313" key="5">
    <source>
        <dbReference type="Proteomes" id="UP000039865"/>
    </source>
</evidence>
<dbReference type="GO" id="GO:0042910">
    <property type="term" value="F:xenobiotic transmembrane transporter activity"/>
    <property type="evidence" value="ECO:0007669"/>
    <property type="project" value="InterPro"/>
</dbReference>
<dbReference type="InterPro" id="IPR002528">
    <property type="entry name" value="MATE_fam"/>
</dbReference>
<feature type="transmembrane region" description="Helical" evidence="3">
    <location>
        <begin position="67"/>
        <end position="90"/>
    </location>
</feature>
<name>A0A078AV86_STYLE</name>